<evidence type="ECO:0000256" key="2">
    <source>
        <dbReference type="RuleBase" id="RU003749"/>
    </source>
</evidence>
<name>A0A5Q2MGV3_9ACTN</name>
<dbReference type="InterPro" id="IPR002645">
    <property type="entry name" value="STAS_dom"/>
</dbReference>
<dbReference type="RefSeq" id="WP_153651544.1">
    <property type="nucleotide sequence ID" value="NZ_CP045737.1"/>
</dbReference>
<dbReference type="Pfam" id="PF01740">
    <property type="entry name" value="STAS"/>
    <property type="match status" value="1"/>
</dbReference>
<dbReference type="CDD" id="cd07043">
    <property type="entry name" value="STAS_anti-anti-sigma_factors"/>
    <property type="match status" value="1"/>
</dbReference>
<proteinExistence type="inferred from homology"/>
<dbReference type="PROSITE" id="PS50801">
    <property type="entry name" value="STAS"/>
    <property type="match status" value="1"/>
</dbReference>
<evidence type="ECO:0000313" key="4">
    <source>
        <dbReference type="Proteomes" id="UP000392064"/>
    </source>
</evidence>
<dbReference type="GO" id="GO:0043856">
    <property type="term" value="F:anti-sigma factor antagonist activity"/>
    <property type="evidence" value="ECO:0007669"/>
    <property type="project" value="InterPro"/>
</dbReference>
<dbReference type="Proteomes" id="UP000392064">
    <property type="component" value="Chromosome"/>
</dbReference>
<dbReference type="InterPro" id="IPR003658">
    <property type="entry name" value="Anti-sigma_ant"/>
</dbReference>
<dbReference type="NCBIfam" id="TIGR00377">
    <property type="entry name" value="ant_ant_sig"/>
    <property type="match status" value="1"/>
</dbReference>
<dbReference type="Gene3D" id="3.30.750.24">
    <property type="entry name" value="STAS domain"/>
    <property type="match status" value="1"/>
</dbReference>
<gene>
    <name evidence="3" type="ORF">GEV26_02170</name>
</gene>
<dbReference type="PANTHER" id="PTHR33495:SF2">
    <property type="entry name" value="ANTI-SIGMA FACTOR ANTAGONIST TM_1081-RELATED"/>
    <property type="match status" value="1"/>
</dbReference>
<dbReference type="EMBL" id="CP045737">
    <property type="protein sequence ID" value="QGG40272.1"/>
    <property type="molecule type" value="Genomic_DNA"/>
</dbReference>
<organism evidence="3 4">
    <name type="scientific">Aeromicrobium yanjiei</name>
    <dbReference type="NCBI Taxonomy" id="2662028"/>
    <lineage>
        <taxon>Bacteria</taxon>
        <taxon>Bacillati</taxon>
        <taxon>Actinomycetota</taxon>
        <taxon>Actinomycetes</taxon>
        <taxon>Propionibacteriales</taxon>
        <taxon>Nocardioidaceae</taxon>
        <taxon>Aeromicrobium</taxon>
    </lineage>
</organism>
<dbReference type="SUPFAM" id="SSF52091">
    <property type="entry name" value="SpoIIaa-like"/>
    <property type="match status" value="1"/>
</dbReference>
<comment type="similarity">
    <text evidence="1 2">Belongs to the anti-sigma-factor antagonist family.</text>
</comment>
<dbReference type="InterPro" id="IPR036513">
    <property type="entry name" value="STAS_dom_sf"/>
</dbReference>
<sequence length="104" mass="11234">MTELTFTTEDRQDGAVLSVAGDIDMQTSADLRAQVDTMDVAHRTLVLDLGGVTFVDSSGLGSLLGVKKQQERAGGRLLLSNVSPPVARIIEITRMDRVFENAED</sequence>
<evidence type="ECO:0000256" key="1">
    <source>
        <dbReference type="ARBA" id="ARBA00009013"/>
    </source>
</evidence>
<keyword evidence="4" id="KW-1185">Reference proteome</keyword>
<dbReference type="PANTHER" id="PTHR33495">
    <property type="entry name" value="ANTI-SIGMA FACTOR ANTAGONIST TM_1081-RELATED-RELATED"/>
    <property type="match status" value="1"/>
</dbReference>
<evidence type="ECO:0000313" key="3">
    <source>
        <dbReference type="EMBL" id="QGG40272.1"/>
    </source>
</evidence>
<reference evidence="3 4" key="1">
    <citation type="submission" date="2019-11" db="EMBL/GenBank/DDBJ databases">
        <authorList>
            <person name="Li J."/>
        </authorList>
    </citation>
    <scope>NUCLEOTIDE SEQUENCE [LARGE SCALE GENOMIC DNA]</scope>
    <source>
        <strain evidence="3 4">MF47</strain>
    </source>
</reference>
<protein>
    <recommendedName>
        <fullName evidence="2">Anti-sigma factor antagonist</fullName>
    </recommendedName>
</protein>
<accession>A0A5Q2MGV3</accession>
<dbReference type="KEGG" id="aef:GEV26_02170"/>
<dbReference type="AlphaFoldDB" id="A0A5Q2MGV3"/>